<dbReference type="AlphaFoldDB" id="A0A397W0G4"/>
<organism evidence="1 2">
    <name type="scientific">Gigaspora rosea</name>
    <dbReference type="NCBI Taxonomy" id="44941"/>
    <lineage>
        <taxon>Eukaryota</taxon>
        <taxon>Fungi</taxon>
        <taxon>Fungi incertae sedis</taxon>
        <taxon>Mucoromycota</taxon>
        <taxon>Glomeromycotina</taxon>
        <taxon>Glomeromycetes</taxon>
        <taxon>Diversisporales</taxon>
        <taxon>Gigasporaceae</taxon>
        <taxon>Gigaspora</taxon>
    </lineage>
</organism>
<sequence length="51" mass="5830">MEEKDLELLLCVSKDAFIRNTFWYLCDKQTNVIVVMKVEGTDELLGGHNIG</sequence>
<name>A0A397W0G4_9GLOM</name>
<accession>A0A397W0G4</accession>
<evidence type="ECO:0000313" key="1">
    <source>
        <dbReference type="EMBL" id="RIB27698.1"/>
    </source>
</evidence>
<dbReference type="Proteomes" id="UP000266673">
    <property type="component" value="Unassembled WGS sequence"/>
</dbReference>
<gene>
    <name evidence="1" type="ORF">C2G38_2239947</name>
</gene>
<dbReference type="EMBL" id="QKWP01000090">
    <property type="protein sequence ID" value="RIB27698.1"/>
    <property type="molecule type" value="Genomic_DNA"/>
</dbReference>
<protein>
    <recommendedName>
        <fullName evidence="3">TLDc domain-containing protein</fullName>
    </recommendedName>
</protein>
<evidence type="ECO:0000313" key="2">
    <source>
        <dbReference type="Proteomes" id="UP000266673"/>
    </source>
</evidence>
<comment type="caution">
    <text evidence="1">The sequence shown here is derived from an EMBL/GenBank/DDBJ whole genome shotgun (WGS) entry which is preliminary data.</text>
</comment>
<keyword evidence="2" id="KW-1185">Reference proteome</keyword>
<reference evidence="1 2" key="1">
    <citation type="submission" date="2018-06" db="EMBL/GenBank/DDBJ databases">
        <title>Comparative genomics reveals the genomic features of Rhizophagus irregularis, R. cerebriforme, R. diaphanum and Gigaspora rosea, and their symbiotic lifestyle signature.</title>
        <authorList>
            <person name="Morin E."/>
            <person name="San Clemente H."/>
            <person name="Chen E.C.H."/>
            <person name="De La Providencia I."/>
            <person name="Hainaut M."/>
            <person name="Kuo A."/>
            <person name="Kohler A."/>
            <person name="Murat C."/>
            <person name="Tang N."/>
            <person name="Roy S."/>
            <person name="Loubradou J."/>
            <person name="Henrissat B."/>
            <person name="Grigoriev I.V."/>
            <person name="Corradi N."/>
            <person name="Roux C."/>
            <person name="Martin F.M."/>
        </authorList>
    </citation>
    <scope>NUCLEOTIDE SEQUENCE [LARGE SCALE GENOMIC DNA]</scope>
    <source>
        <strain evidence="1 2">DAOM 194757</strain>
    </source>
</reference>
<evidence type="ECO:0008006" key="3">
    <source>
        <dbReference type="Google" id="ProtNLM"/>
    </source>
</evidence>
<dbReference type="OrthoDB" id="298084at2759"/>
<proteinExistence type="predicted"/>